<proteinExistence type="predicted"/>
<evidence type="ECO:0000259" key="2">
    <source>
        <dbReference type="Pfam" id="PF13521"/>
    </source>
</evidence>
<dbReference type="PANTHER" id="PTHR37512">
    <property type="entry name" value="TRIFUNCTIONAL NAD BIOSYNTHESIS/REGULATOR PROTEIN NADR"/>
    <property type="match status" value="1"/>
</dbReference>
<comment type="caution">
    <text evidence="3">The sequence shown here is derived from an EMBL/GenBank/DDBJ whole genome shotgun (WGS) entry which is preliminary data.</text>
</comment>
<dbReference type="EMBL" id="VFMN01000001">
    <property type="protein sequence ID" value="TQJ11055.1"/>
    <property type="molecule type" value="Genomic_DNA"/>
</dbReference>
<dbReference type="SUPFAM" id="SSF52540">
    <property type="entry name" value="P-loop containing nucleoside triphosphate hydrolases"/>
    <property type="match status" value="1"/>
</dbReference>
<dbReference type="Gene3D" id="3.40.50.300">
    <property type="entry name" value="P-loop containing nucleotide triphosphate hydrolases"/>
    <property type="match status" value="1"/>
</dbReference>
<reference evidence="3 4" key="1">
    <citation type="submission" date="2019-06" db="EMBL/GenBank/DDBJ databases">
        <title>Sequencing the genomes of 1000 actinobacteria strains.</title>
        <authorList>
            <person name="Klenk H.-P."/>
        </authorList>
    </citation>
    <scope>NUCLEOTIDE SEQUENCE [LARGE SCALE GENOMIC DNA]</scope>
    <source>
        <strain evidence="3 4">DSM 18607</strain>
    </source>
</reference>
<dbReference type="AlphaFoldDB" id="A0A542E6T7"/>
<dbReference type="InterPro" id="IPR038727">
    <property type="entry name" value="NadR/Ttd14_AAA_dom"/>
</dbReference>
<dbReference type="Gene3D" id="3.40.50.620">
    <property type="entry name" value="HUPs"/>
    <property type="match status" value="1"/>
</dbReference>
<name>A0A542E6T7_9MICO</name>
<gene>
    <name evidence="3" type="ORF">FB458_4204</name>
</gene>
<dbReference type="InterPro" id="IPR052735">
    <property type="entry name" value="NAD_biosynth-regulator"/>
</dbReference>
<accession>A0A542E6T7</accession>
<keyword evidence="4" id="KW-1185">Reference proteome</keyword>
<dbReference type="RefSeq" id="WP_246061436.1">
    <property type="nucleotide sequence ID" value="NZ_BAAAPR010000018.1"/>
</dbReference>
<dbReference type="GO" id="GO:0016779">
    <property type="term" value="F:nucleotidyltransferase activity"/>
    <property type="evidence" value="ECO:0007669"/>
    <property type="project" value="UniProtKB-KW"/>
</dbReference>
<keyword evidence="3" id="KW-0548">Nucleotidyltransferase</keyword>
<sequence>MSDSLDRRATVSAPAPSHVAGKGGRRFRHGLVIGTFYPPHVGHLALVRAALSRCDRVTVEVLGGSTESIPVPLRVQWLVEEAPTARVTSVVDDAEIDFESAAAWEHHTGVIRSLLDPADGPVGAVFTSDAYGEELAHRLDAEWVRVDPERSSLTVSSTAVRRDVPGHWWALPAAARAHLAKRVVVLGAESSGTTTLASDLADRYGVPWVPEYVRAWAVARPGGPGAPWQDVELDLVAQAQAAGEDAAARRTPRPLLLCDTDVLAAAVWHQRHVGSRSPRLEALAAQRVPDLYLLTSPDDVPLPRGAGADGERRRAAMHEGFRQVLAARPARWVEVAGDREERLARATQEVDALLARGWDLAPSLEQQQHAARRHGAT</sequence>
<evidence type="ECO:0000313" key="4">
    <source>
        <dbReference type="Proteomes" id="UP000317893"/>
    </source>
</evidence>
<evidence type="ECO:0000313" key="3">
    <source>
        <dbReference type="EMBL" id="TQJ11055.1"/>
    </source>
</evidence>
<feature type="domain" description="NadR/Ttd14 AAA" evidence="2">
    <location>
        <begin position="182"/>
        <end position="342"/>
    </location>
</feature>
<dbReference type="InterPro" id="IPR027417">
    <property type="entry name" value="P-loop_NTPase"/>
</dbReference>
<keyword evidence="3" id="KW-0808">Transferase</keyword>
<protein>
    <submittedName>
        <fullName evidence="3">NadR type nicotinamide-nucleotide adenylyltransferase</fullName>
    </submittedName>
</protein>
<dbReference type="Pfam" id="PF13521">
    <property type="entry name" value="AAA_28"/>
    <property type="match status" value="1"/>
</dbReference>
<feature type="region of interest" description="Disordered" evidence="1">
    <location>
        <begin position="1"/>
        <end position="22"/>
    </location>
</feature>
<dbReference type="SUPFAM" id="SSF52374">
    <property type="entry name" value="Nucleotidylyl transferase"/>
    <property type="match status" value="1"/>
</dbReference>
<organism evidence="3 4">
    <name type="scientific">Lapillicoccus jejuensis</name>
    <dbReference type="NCBI Taxonomy" id="402171"/>
    <lineage>
        <taxon>Bacteria</taxon>
        <taxon>Bacillati</taxon>
        <taxon>Actinomycetota</taxon>
        <taxon>Actinomycetes</taxon>
        <taxon>Micrococcales</taxon>
        <taxon>Intrasporangiaceae</taxon>
        <taxon>Lapillicoccus</taxon>
    </lineage>
</organism>
<dbReference type="PANTHER" id="PTHR37512:SF1">
    <property type="entry name" value="NADR_TTD14 AAA DOMAIN-CONTAINING PROTEIN"/>
    <property type="match status" value="1"/>
</dbReference>
<dbReference type="Proteomes" id="UP000317893">
    <property type="component" value="Unassembled WGS sequence"/>
</dbReference>
<dbReference type="InterPro" id="IPR014729">
    <property type="entry name" value="Rossmann-like_a/b/a_fold"/>
</dbReference>
<evidence type="ECO:0000256" key="1">
    <source>
        <dbReference type="SAM" id="MobiDB-lite"/>
    </source>
</evidence>